<comment type="catalytic activity">
    <reaction evidence="13 14 15">
        <text>RNA(n) + a ribonucleoside 5'-triphosphate = RNA(n+1) + diphosphate</text>
        <dbReference type="Rhea" id="RHEA:21248"/>
        <dbReference type="Rhea" id="RHEA-COMP:14527"/>
        <dbReference type="Rhea" id="RHEA-COMP:17342"/>
        <dbReference type="ChEBI" id="CHEBI:33019"/>
        <dbReference type="ChEBI" id="CHEBI:61557"/>
        <dbReference type="ChEBI" id="CHEBI:140395"/>
        <dbReference type="EC" id="2.7.7.48"/>
    </reaction>
</comment>
<feature type="binding site" evidence="14">
    <location>
        <position position="102"/>
    </location>
    <ligand>
        <name>Mn(2+)</name>
        <dbReference type="ChEBI" id="CHEBI:29035"/>
        <label>1</label>
    </ligand>
</feature>
<name>A0A8F1SYD8_9VIRU</name>
<proteinExistence type="inferred from homology"/>
<dbReference type="Gene3D" id="1.20.1440.300">
    <property type="entry name" value="RNA-directed RNA polymerase L, helical domain"/>
    <property type="match status" value="1"/>
</dbReference>
<keyword evidence="5 14" id="KW-1157">Cap snatching</keyword>
<keyword evidence="14" id="KW-0464">Manganese</keyword>
<dbReference type="Gene3D" id="3.30.70.2640">
    <property type="entry name" value="Arenavirus RNA polymerase"/>
    <property type="match status" value="1"/>
</dbReference>
<comment type="subunit">
    <text evidence="14">Homomultimer; the oligomeric structure is essential for the polymerase activity. Interacts with nucleoprotein N. Interacts with protein Z; this interaction inhibits viral transcription and replication, Z partially blocks the product exit tunnel for the releasing nascent RNA product.</text>
</comment>
<keyword evidence="2 14" id="KW-0696">RNA-directed RNA polymerase</keyword>
<dbReference type="EC" id="2.7.7.48" evidence="14"/>
<evidence type="ECO:0000256" key="5">
    <source>
        <dbReference type="ARBA" id="ARBA00022715"/>
    </source>
</evidence>
<evidence type="ECO:0000313" key="17">
    <source>
        <dbReference type="EMBL" id="QWQ58027.1"/>
    </source>
</evidence>
<keyword evidence="7 14" id="KW-0547">Nucleotide-binding</keyword>
<keyword evidence="3 14" id="KW-0808">Transferase</keyword>
<comment type="miscellaneous">
    <text evidence="14">Classified as His(-) endonuclease since it does not have a histidine upstream of the active site that coordinates the first cation. His(-) endonucleases display very low activity in vitro, although they are clearly active in vivo.</text>
</comment>
<evidence type="ECO:0000256" key="8">
    <source>
        <dbReference type="ARBA" id="ARBA00022801"/>
    </source>
</evidence>
<reference evidence="17" key="2">
    <citation type="submission" date="2021-04" db="EMBL/GenBank/DDBJ databases">
        <authorList>
            <person name="Tesikova J."/>
            <person name="Krasova J."/>
            <person name="Gouy de Bellocq J."/>
        </authorList>
    </citation>
    <scope>NUCLEOTIDE SEQUENCE</scope>
    <source>
        <strain evidence="17">ANG0206</strain>
    </source>
</reference>
<dbReference type="GO" id="GO:0000166">
    <property type="term" value="F:nucleotide binding"/>
    <property type="evidence" value="ECO:0007669"/>
    <property type="project" value="UniProtKB-UniRule"/>
</dbReference>
<organism evidence="17 18">
    <name type="scientific">Kwanza virus</name>
    <dbReference type="NCBI Taxonomy" id="3070923"/>
    <lineage>
        <taxon>Viruses</taxon>
        <taxon>Riboviria</taxon>
        <taxon>Orthornavirae</taxon>
        <taxon>Negarnaviricota</taxon>
        <taxon>Polyploviricotina</taxon>
        <taxon>Bunyaviricetes</taxon>
        <taxon>Hareavirales</taxon>
        <taxon>Arenaviridae</taxon>
        <taxon>Mammarenavirus</taxon>
        <taxon>Mammarenavirus kwanzaense</taxon>
    </lineage>
</organism>
<dbReference type="Pfam" id="PF06317">
    <property type="entry name" value="Arena_RNA_pol"/>
    <property type="match status" value="1"/>
</dbReference>
<feature type="domain" description="RdRp catalytic" evidence="16">
    <location>
        <begin position="1176"/>
        <end position="1371"/>
    </location>
</feature>
<evidence type="ECO:0000256" key="1">
    <source>
        <dbReference type="ARBA" id="ARBA00004340"/>
    </source>
</evidence>
<evidence type="ECO:0000256" key="13">
    <source>
        <dbReference type="ARBA" id="ARBA00048744"/>
    </source>
</evidence>
<feature type="binding site" evidence="14">
    <location>
        <position position="89"/>
    </location>
    <ligand>
        <name>Mn(2+)</name>
        <dbReference type="ChEBI" id="CHEBI:29035"/>
        <label>2</label>
    </ligand>
</feature>
<evidence type="ECO:0000256" key="10">
    <source>
        <dbReference type="ARBA" id="ARBA00022844"/>
    </source>
</evidence>
<keyword evidence="10 14" id="KW-0946">Virion</keyword>
<dbReference type="GO" id="GO:0030430">
    <property type="term" value="C:host cell cytoplasm"/>
    <property type="evidence" value="ECO:0007669"/>
    <property type="project" value="UniProtKB-SubCell"/>
</dbReference>
<dbReference type="PROSITE" id="PS50525">
    <property type="entry name" value="RDRP_SSRNA_NEG_SEG"/>
    <property type="match status" value="1"/>
</dbReference>
<evidence type="ECO:0000256" key="6">
    <source>
        <dbReference type="ARBA" id="ARBA00022723"/>
    </source>
</evidence>
<keyword evidence="11 14" id="KW-0693">Viral RNA replication</keyword>
<feature type="binding site" evidence="14">
    <location>
        <position position="51"/>
    </location>
    <ligand>
        <name>Mn(2+)</name>
        <dbReference type="ChEBI" id="CHEBI:29035"/>
        <label>1</label>
    </ligand>
</feature>
<evidence type="ECO:0000256" key="14">
    <source>
        <dbReference type="HAMAP-Rule" id="MF_04086"/>
    </source>
</evidence>
<dbReference type="GO" id="GO:0046872">
    <property type="term" value="F:metal ion binding"/>
    <property type="evidence" value="ECO:0007669"/>
    <property type="project" value="UniProtKB-KW"/>
</dbReference>
<accession>A0A8F1SYD8</accession>
<protein>
    <recommendedName>
        <fullName evidence="14">RNA-directed RNA polymerase L</fullName>
        <shortName evidence="14">Protein L</shortName>
        <ecNumber evidence="14">2.7.7.48</ecNumber>
    </recommendedName>
    <alternativeName>
        <fullName evidence="14">Large structural protein</fullName>
    </alternativeName>
    <alternativeName>
        <fullName evidence="14">Replicase</fullName>
    </alternativeName>
    <alternativeName>
        <fullName evidence="14">Transcriptase</fullName>
    </alternativeName>
    <domain>
        <recommendedName>
            <fullName evidence="14">cap-snatching endonuclease</fullName>
            <ecNumber evidence="14">3.1.-.-</ecNumber>
        </recommendedName>
    </domain>
</protein>
<feature type="active site" evidence="14">
    <location>
        <position position="115"/>
    </location>
</feature>
<keyword evidence="18" id="KW-1185">Reference proteome</keyword>
<dbReference type="InterPro" id="IPR026382">
    <property type="entry name" value="CapSnatch_arenavir"/>
</dbReference>
<evidence type="ECO:0000256" key="7">
    <source>
        <dbReference type="ARBA" id="ARBA00022741"/>
    </source>
</evidence>
<comment type="cofactor">
    <cofactor evidence="14">
        <name>Mg(2+)</name>
        <dbReference type="ChEBI" id="CHEBI:18420"/>
    </cofactor>
    <cofactor evidence="14">
        <name>Mn(2+)</name>
        <dbReference type="ChEBI" id="CHEBI:29035"/>
    </cofactor>
    <text evidence="14">For polymerase activity.</text>
</comment>
<dbReference type="PIRSF" id="PIRSF000836">
    <property type="entry name" value="L_ArenaV"/>
    <property type="match status" value="1"/>
</dbReference>
<keyword evidence="4 14" id="KW-0548">Nucleotidyltransferase</keyword>
<keyword evidence="9 14" id="KW-0460">Magnesium</keyword>
<dbReference type="GO" id="GO:0016787">
    <property type="term" value="F:hydrolase activity"/>
    <property type="evidence" value="ECO:0007669"/>
    <property type="project" value="UniProtKB-KW"/>
</dbReference>
<comment type="caution">
    <text evidence="14">Lacks conserved residue(s) required for the propagation of feature annotation.</text>
</comment>
<dbReference type="EC" id="3.1.-.-" evidence="14"/>
<dbReference type="HAMAP" id="MF_04086">
    <property type="entry name" value="ARENA_L"/>
    <property type="match status" value="1"/>
</dbReference>
<keyword evidence="12 14" id="KW-1035">Host cytoplasm</keyword>
<reference evidence="17" key="1">
    <citation type="journal article" date="2021" name="Viruses">
        <title>Multiple Mammarenaviruses Circulating in Angolan Rodents.</title>
        <authorList>
            <person name="Tesikova J."/>
            <person name="Krasova J."/>
            <person name="Gouy de Bellocq J."/>
        </authorList>
    </citation>
    <scope>NUCLEOTIDE SEQUENCE</scope>
    <source>
        <strain evidence="17">ANG0206</strain>
    </source>
</reference>
<comment type="subcellular location">
    <subcellularLocation>
        <location evidence="1">Host cell</location>
    </subcellularLocation>
    <subcellularLocation>
        <location evidence="14 15">Virion</location>
    </subcellularLocation>
    <subcellularLocation>
        <location evidence="14 15">Host cytoplasm</location>
    </subcellularLocation>
</comment>
<dbReference type="Pfam" id="PF17296">
    <property type="entry name" value="ArenaCapSnatch"/>
    <property type="match status" value="1"/>
</dbReference>
<evidence type="ECO:0000256" key="12">
    <source>
        <dbReference type="ARBA" id="ARBA00023200"/>
    </source>
</evidence>
<dbReference type="GO" id="GO:0043657">
    <property type="term" value="C:host cell"/>
    <property type="evidence" value="ECO:0007669"/>
    <property type="project" value="UniProtKB-SubCell"/>
</dbReference>
<evidence type="ECO:0000313" key="18">
    <source>
        <dbReference type="Proteomes" id="UP001055391"/>
    </source>
</evidence>
<dbReference type="InterPro" id="IPR010453">
    <property type="entry name" value="RNA_pol_arenavir"/>
</dbReference>
<dbReference type="GO" id="GO:0003968">
    <property type="term" value="F:RNA-directed RNA polymerase activity"/>
    <property type="evidence" value="ECO:0007669"/>
    <property type="project" value="UniProtKB-UniRule"/>
</dbReference>
<dbReference type="InterPro" id="IPR007099">
    <property type="entry name" value="RNA-dir_pol_NSvirus"/>
</dbReference>
<evidence type="ECO:0000256" key="15">
    <source>
        <dbReference type="PIRNR" id="PIRNR000836"/>
    </source>
</evidence>
<evidence type="ECO:0000259" key="16">
    <source>
        <dbReference type="PROSITE" id="PS50525"/>
    </source>
</evidence>
<dbReference type="GO" id="GO:0039689">
    <property type="term" value="P:negative stranded viral RNA replication"/>
    <property type="evidence" value="ECO:0007669"/>
    <property type="project" value="UniProtKB-UniRule"/>
</dbReference>
<dbReference type="Proteomes" id="UP001055391">
    <property type="component" value="Genome"/>
</dbReference>
<dbReference type="InterPro" id="IPR048006">
    <property type="entry name" value="CapSnatch_bunyavir"/>
</dbReference>
<evidence type="ECO:0000256" key="2">
    <source>
        <dbReference type="ARBA" id="ARBA00022484"/>
    </source>
</evidence>
<comment type="function">
    <text evidence="14">RNA-dependent RNA polymerase, which is responsible for the replication and transcription of the viral RNA genome using antigenomic RNA as an intermediate. During transcription, synthesizes subgenomic RNAs and assures their capping by a cap-snatching mechanism, which involves the endonuclease activity cleaving the host capped pre-mRNAs. These short capped RNAs are then used as primers for viral transcription. The 3'-end of subgenomic mRNAs molecules are heterogeneous and not polyadenylated. The replicase function is to direct synthesis of antigenomic and genomic RNA which are encapsidated and non capped. As a consequence of the use of the same enzyme for both transcription and replication, these mechanisms need to be well coordinated. These processes may be regulated by proteins N and Z in a dose-dependent manner. Z protein inhibits the viral polymerase L und thus the viral transcription and RNA synthesis.</text>
</comment>
<comment type="cofactor">
    <cofactor evidence="14">
        <name>Mn(2+)</name>
        <dbReference type="ChEBI" id="CHEBI:29035"/>
    </cofactor>
    <text evidence="14">For endonuclease activity. Binds 2 Mn(2+) ions in the active site. The divalent metal ions are crucial for catalytic activity.</text>
</comment>
<comment type="domain">
    <text evidence="14">The N-terminus contains the endonuclease activity (endoN). The central region contains the RdRp activity.</text>
</comment>
<sequence length="2220" mass="254476">MEEKISEVKDIVSKYLSDDDRLSKQKLAFLVQSEPRLLLIEGLKLLSLCIEIDSCEANGCDHNTRELSVENFLAENHILCPGLPLVIPDGFKLTGNVLIILECFVRSSPANYEQKYREDSVKLSSLKEDLNRIGITMLPLIDGRCSFHTDHFPEWANERFRFLLFSLLEYSQESNRMFEEAEYSRLCESLSVSGGKRSGIENINILSDHRSGHYEELLKLCHTGIDNRMSQLDVKREVIQEFQAFRNKVKSGEIRKQFQRTDKEALLRAFNTMYELRVGTEPDTIDVISNEFYRCCPLIMFLYCQLPQTTVEEVKLSSVPNWRSLLNKVKSLRLLNTRRKLMLVFDSILLLAHMKDLEDFGQLSNAEWLGNSFLSVNDRLVSLSATQRDLRHWLERRSKSSKGCSDNRDIYDIFSAIVDKVLKKSREALEYVGLTFSDYNVSEPILSKSRFEKLMSIEVDGVEPTMNYERSALDKFPYDLKELNNGDPSDFIKLSSISLALVNSMKTSSTVKLRQNERGLSRYKLVRCREAYYQDFKVEGHNLKLIYQKTGECSKCYAINDSLKGEICSFYADPKRFFPSIFSGLVLQEVIDCMISWLEECSELKDSIESLKTLLKMIIMIVLTNPTKRIQKFLQNIRYFIMAFVSDYHHKDLLSKLKEDLITDPEFLLFKIVRSLINIILDTKVTTMMTNRFKFILNVSYLCHLITKETPDRLTDQIKCFEKFLEPKMEFGSVNVNPSEPAEAAELSSMLSSAKQFLSKSDCFGDGHITYKVPGVSKKMLSMMVSAFNNGSLFKAGELKGGITDPLITSGCATALDLASNKSVVINKYVDGERVIEYDHDKLVATAVCELSEVFSRKNKFVLSKDDYDYKIQQVMSDLVIGRKKEAKSEKKVSNKQDGLDEILMEGGAAEYFENIRQSIDSVMAKYEWGFKGPSNKGVGECSLNDLEKVISDRAHLRLIQSELSIHMVEDFDITVLPHECYEQICTAIYNDLVLGPRYFYFDSLQSCPITRIAQAVCSRTYGDKEYFQCFKSILLQMNANKLSGRFNHYRSKCLNFRLDRDRLHCDTRISERESNSEALSKALSLTKCTTAALKNLCFYSQESPQSYNSQGPDTGRIKFSLSYKEQVGGNRELYIGDLRTKMFTRLIEDYFEALTGQLRGSCLNDEHEFENAILSMKMNVSLGLMSYSMDHSKWGPMMTPFLFLVVLQNINWSSLDTLSDVKSRDYVSTMLSWHIHKIVEVPFNVVNAMMKSFIKSKLGLKKSLSMTMTEKFFFEHFQFGKVPSHISSILDMGQGILHNTSDFYGLISERFINHCISCLYEGSIDAFTSSDDQISLFDKRLSELSDEDPEEFELILEFHSYLSDSLNKFISPKSVVSKFVAEFKSRFYVWGDEVPLLTKFVAASLHNIKCKEPHQLAETIDTIVDQAVANGVPVRICNLIQERTLNLLRYAQYPIDPFLMFCSSDVKDWVDGNRGYRIMRNIEAICPIGTRKVRAFLRRLYNSLKTGELHEEFAAAYLSGDPYDSLERLSKFYDVESLNNEELRLSWLNLSAYYPLRMVLRQKVVYTGAVNVDEEKLPTVVKTLQNKLSSNFTRGAQKLLSEAINRSAFQSSIASGFVGLCKTLGSKCVRGPDKEGIYIKSILSRALSKQEMRKLSINGIDIWNIDSVQWKEGEDFIKGFFRPLLWDYLCIALSTALEIGSWVLGDPKEKKIPASVTLRSCDYFPIKPSITRLLEDKVGFNHIIHSFRRLYPDIFEKHLLPFMSDLASTKMKWSPRIKFLDLCVMLDVNCEAMSLVSHVVKWKREEHYVVLSADLSIAHDRSHESLADERVVSSSDVSENFLRQIYFESFVKPFVVTSRILGSFTWFPHKSSLPESEGLASLGPFGTFVEKVVYKGIERPMYRHDLFSGYAWLDFNISEARVNVNQLIRSGLTESRIFESLEDFFLTLSSLEPGSIEVSLTVNFQIKSQGESLREKFSMYCRFKGMFNINLEFTYESLDVQYSGSINRSALPDCWRVVLTSTHFSRDKTLWYLDTTDISDYLKDSSAVGEVVPIEVVTNKDALRLESVCFEHVGPEDNVLPLVLKDGYLWEGNRKLLPLNPSIHNQDMEVLIKELYPDDIELLKSVVKKMISTRCSQGLQWHNLDIVDVVRKHMPSEYCEFLNTTLSVLDSWVGFKGYSLCYSKTKCSIMLHTSEGNLRLKGRLCRELFSPADQVEDID</sequence>
<keyword evidence="8 14" id="KW-0378">Hydrolase</keyword>
<dbReference type="GO" id="GO:0075526">
    <property type="term" value="P:cap snatching"/>
    <property type="evidence" value="ECO:0007669"/>
    <property type="project" value="UniProtKB-UniRule"/>
</dbReference>
<evidence type="ECO:0000256" key="9">
    <source>
        <dbReference type="ARBA" id="ARBA00022842"/>
    </source>
</evidence>
<keyword evidence="6 14" id="KW-0479">Metal-binding</keyword>
<evidence type="ECO:0000256" key="11">
    <source>
        <dbReference type="ARBA" id="ARBA00022953"/>
    </source>
</evidence>
<feature type="binding site" evidence="14">
    <location>
        <position position="89"/>
    </location>
    <ligand>
        <name>Mn(2+)</name>
        <dbReference type="ChEBI" id="CHEBI:29035"/>
        <label>1</label>
    </ligand>
</feature>
<evidence type="ECO:0000256" key="4">
    <source>
        <dbReference type="ARBA" id="ARBA00022695"/>
    </source>
</evidence>
<dbReference type="EMBL" id="MZ065540">
    <property type="protein sequence ID" value="QWQ58027.1"/>
    <property type="molecule type" value="Genomic_RNA"/>
</dbReference>
<comment type="similarity">
    <text evidence="14 15">Belongs to the Bunyavirales RNA polymerase family.</text>
</comment>
<feature type="binding site" evidence="14">
    <location>
        <position position="1333"/>
    </location>
    <ligand>
        <name>Mg(2+)</name>
        <dbReference type="ChEBI" id="CHEBI:18420"/>
        <note>catalytic; for RdRp activity</note>
    </ligand>
</feature>
<gene>
    <name evidence="14" type="primary">L</name>
</gene>
<dbReference type="NCBIfam" id="TIGR04202">
    <property type="entry name" value="capSnatchArena"/>
    <property type="match status" value="1"/>
</dbReference>
<dbReference type="GO" id="GO:0044423">
    <property type="term" value="C:virion component"/>
    <property type="evidence" value="ECO:0007669"/>
    <property type="project" value="UniProtKB-KW"/>
</dbReference>
<evidence type="ECO:0000256" key="3">
    <source>
        <dbReference type="ARBA" id="ARBA00022679"/>
    </source>
</evidence>